<keyword evidence="3" id="KW-1185">Reference proteome</keyword>
<accession>A0A2T1M372</accession>
<feature type="transmembrane region" description="Helical" evidence="1">
    <location>
        <begin position="68"/>
        <end position="87"/>
    </location>
</feature>
<dbReference type="EMBL" id="PXOH01000001">
    <property type="protein sequence ID" value="PSF39275.1"/>
    <property type="molecule type" value="Genomic_DNA"/>
</dbReference>
<evidence type="ECO:0000313" key="2">
    <source>
        <dbReference type="EMBL" id="PSF39275.1"/>
    </source>
</evidence>
<gene>
    <name evidence="2" type="ORF">C7H19_00345</name>
</gene>
<comment type="caution">
    <text evidence="2">The sequence shown here is derived from an EMBL/GenBank/DDBJ whole genome shotgun (WGS) entry which is preliminary data.</text>
</comment>
<dbReference type="Proteomes" id="UP000239001">
    <property type="component" value="Unassembled WGS sequence"/>
</dbReference>
<dbReference type="OrthoDB" id="9795736at2"/>
<dbReference type="Pfam" id="PF06210">
    <property type="entry name" value="DUF1003"/>
    <property type="match status" value="1"/>
</dbReference>
<dbReference type="AlphaFoldDB" id="A0A2T1M372"/>
<organism evidence="2 3">
    <name type="scientific">Aphanothece hegewaldii CCALA 016</name>
    <dbReference type="NCBI Taxonomy" id="2107694"/>
    <lineage>
        <taxon>Bacteria</taxon>
        <taxon>Bacillati</taxon>
        <taxon>Cyanobacteriota</taxon>
        <taxon>Cyanophyceae</taxon>
        <taxon>Oscillatoriophycideae</taxon>
        <taxon>Chroococcales</taxon>
        <taxon>Aphanothecaceae</taxon>
        <taxon>Aphanothece</taxon>
    </lineage>
</organism>
<name>A0A2T1M372_9CHRO</name>
<protein>
    <submittedName>
        <fullName evidence="2">DUF1003 domain-containing protein</fullName>
    </submittedName>
</protein>
<sequence>MTTRSQNQNFFQKSSGSVYIEGEKYPLPQQVIDNIETIIGFQAKQEQKAPRHEQLLHQVSAIFGKSNFLYAQLIFFAIWIALSYLTGNAALPFNFPKYNFQDQTLDMAALLISTGVLVRQSHQENLAEQRSHLMLQINLLTEQKTAKIIALLEEMRTDLPNLKNRYDWEAEIMKQSTDPQVVLNILEENLNSVSDSEELPNPDSESLITQS</sequence>
<proteinExistence type="predicted"/>
<keyword evidence="1" id="KW-0812">Transmembrane</keyword>
<evidence type="ECO:0000313" key="3">
    <source>
        <dbReference type="Proteomes" id="UP000239001"/>
    </source>
</evidence>
<dbReference type="RefSeq" id="WP_106454897.1">
    <property type="nucleotide sequence ID" value="NZ_PXOH01000001.1"/>
</dbReference>
<reference evidence="2 3" key="1">
    <citation type="submission" date="2018-03" db="EMBL/GenBank/DDBJ databases">
        <title>The ancient ancestry and fast evolution of plastids.</title>
        <authorList>
            <person name="Moore K.R."/>
            <person name="Magnabosco C."/>
            <person name="Momper L."/>
            <person name="Gold D.A."/>
            <person name="Bosak T."/>
            <person name="Fournier G.P."/>
        </authorList>
    </citation>
    <scope>NUCLEOTIDE SEQUENCE [LARGE SCALE GENOMIC DNA]</scope>
    <source>
        <strain evidence="2 3">CCALA 016</strain>
    </source>
</reference>
<keyword evidence="1" id="KW-1133">Transmembrane helix</keyword>
<evidence type="ECO:0000256" key="1">
    <source>
        <dbReference type="SAM" id="Phobius"/>
    </source>
</evidence>
<reference evidence="2 3" key="2">
    <citation type="submission" date="2018-03" db="EMBL/GenBank/DDBJ databases">
        <authorList>
            <person name="Keele B.F."/>
        </authorList>
    </citation>
    <scope>NUCLEOTIDE SEQUENCE [LARGE SCALE GENOMIC DNA]</scope>
    <source>
        <strain evidence="2 3">CCALA 016</strain>
    </source>
</reference>
<dbReference type="InterPro" id="IPR010406">
    <property type="entry name" value="DUF1003"/>
</dbReference>
<keyword evidence="1" id="KW-0472">Membrane</keyword>